<comment type="caution">
    <text evidence="2">The sequence shown here is derived from an EMBL/GenBank/DDBJ whole genome shotgun (WGS) entry which is preliminary data.</text>
</comment>
<keyword evidence="1" id="KW-0812">Transmembrane</keyword>
<feature type="transmembrane region" description="Helical" evidence="1">
    <location>
        <begin position="16"/>
        <end position="40"/>
    </location>
</feature>
<dbReference type="RefSeq" id="WP_157569319.1">
    <property type="nucleotide sequence ID" value="NZ_WPIK01000020.1"/>
</dbReference>
<evidence type="ECO:0000313" key="3">
    <source>
        <dbReference type="Proteomes" id="UP000462014"/>
    </source>
</evidence>
<keyword evidence="1" id="KW-0472">Membrane</keyword>
<organism evidence="2 3">
    <name type="scientific">Mucilaginibacter arboris</name>
    <dbReference type="NCBI Taxonomy" id="2682090"/>
    <lineage>
        <taxon>Bacteria</taxon>
        <taxon>Pseudomonadati</taxon>
        <taxon>Bacteroidota</taxon>
        <taxon>Sphingobacteriia</taxon>
        <taxon>Sphingobacteriales</taxon>
        <taxon>Sphingobacteriaceae</taxon>
        <taxon>Mucilaginibacter</taxon>
    </lineage>
</organism>
<keyword evidence="3" id="KW-1185">Reference proteome</keyword>
<dbReference type="Proteomes" id="UP000462014">
    <property type="component" value="Unassembled WGS sequence"/>
</dbReference>
<sequence>MDSKAIDKKKLGRKEIIILTGLAFLIITLLLGFVSLYFHWKILFNIIRVFCFVVSFIALVYNLKQRLKTKA</sequence>
<keyword evidence="1" id="KW-1133">Transmembrane helix</keyword>
<gene>
    <name evidence="2" type="ORF">GO621_17145</name>
</gene>
<dbReference type="AlphaFoldDB" id="A0A7K1T0Z0"/>
<evidence type="ECO:0000313" key="2">
    <source>
        <dbReference type="EMBL" id="MVN23252.1"/>
    </source>
</evidence>
<accession>A0A7K1T0Z0</accession>
<proteinExistence type="predicted"/>
<feature type="transmembrane region" description="Helical" evidence="1">
    <location>
        <begin position="46"/>
        <end position="63"/>
    </location>
</feature>
<name>A0A7K1T0Z0_9SPHI</name>
<dbReference type="EMBL" id="WPIK01000020">
    <property type="protein sequence ID" value="MVN23252.1"/>
    <property type="molecule type" value="Genomic_DNA"/>
</dbReference>
<evidence type="ECO:0000256" key="1">
    <source>
        <dbReference type="SAM" id="Phobius"/>
    </source>
</evidence>
<protein>
    <submittedName>
        <fullName evidence="2">Uncharacterized protein</fullName>
    </submittedName>
</protein>
<reference evidence="2 3" key="1">
    <citation type="submission" date="2019-12" db="EMBL/GenBank/DDBJ databases">
        <title>Mucilaginibacter sp. HMF7410 genome sequencing and assembly.</title>
        <authorList>
            <person name="Kang H."/>
            <person name="Cha I."/>
            <person name="Kim H."/>
            <person name="Joh K."/>
        </authorList>
    </citation>
    <scope>NUCLEOTIDE SEQUENCE [LARGE SCALE GENOMIC DNA]</scope>
    <source>
        <strain evidence="2 3">HMF7410</strain>
    </source>
</reference>